<dbReference type="SUPFAM" id="SSF53067">
    <property type="entry name" value="Actin-like ATPase domain"/>
    <property type="match status" value="2"/>
</dbReference>
<evidence type="ECO:0000313" key="3">
    <source>
        <dbReference type="Proteomes" id="UP000248806"/>
    </source>
</evidence>
<organism evidence="2 3">
    <name type="scientific">Thermosporothrix hazakensis</name>
    <dbReference type="NCBI Taxonomy" id="644383"/>
    <lineage>
        <taxon>Bacteria</taxon>
        <taxon>Bacillati</taxon>
        <taxon>Chloroflexota</taxon>
        <taxon>Ktedonobacteria</taxon>
        <taxon>Ktedonobacterales</taxon>
        <taxon>Thermosporotrichaceae</taxon>
        <taxon>Thermosporothrix</taxon>
    </lineage>
</organism>
<dbReference type="PANTHER" id="PTHR43190">
    <property type="entry name" value="N-ACETYL-D-GLUCOSAMINE KINASE"/>
    <property type="match status" value="1"/>
</dbReference>
<keyword evidence="2" id="KW-0418">Kinase</keyword>
<accession>A0A326UAV2</accession>
<dbReference type="GO" id="GO:0016301">
    <property type="term" value="F:kinase activity"/>
    <property type="evidence" value="ECO:0007669"/>
    <property type="project" value="UniProtKB-KW"/>
</dbReference>
<dbReference type="InterPro" id="IPR002731">
    <property type="entry name" value="ATPase_BadF"/>
</dbReference>
<dbReference type="PANTHER" id="PTHR43190:SF3">
    <property type="entry name" value="N-ACETYL-D-GLUCOSAMINE KINASE"/>
    <property type="match status" value="1"/>
</dbReference>
<comment type="caution">
    <text evidence="2">The sequence shown here is derived from an EMBL/GenBank/DDBJ whole genome shotgun (WGS) entry which is preliminary data.</text>
</comment>
<reference evidence="2 3" key="1">
    <citation type="submission" date="2018-06" db="EMBL/GenBank/DDBJ databases">
        <title>Genomic Encyclopedia of Archaeal and Bacterial Type Strains, Phase II (KMG-II): from individual species to whole genera.</title>
        <authorList>
            <person name="Goeker M."/>
        </authorList>
    </citation>
    <scope>NUCLEOTIDE SEQUENCE [LARGE SCALE GENOMIC DNA]</scope>
    <source>
        <strain evidence="2 3">ATCC BAA-1881</strain>
    </source>
</reference>
<dbReference type="InterPro" id="IPR043129">
    <property type="entry name" value="ATPase_NBD"/>
</dbReference>
<feature type="domain" description="ATPase BadF/BadG/BcrA/BcrD type" evidence="1">
    <location>
        <begin position="6"/>
        <end position="264"/>
    </location>
</feature>
<evidence type="ECO:0000259" key="1">
    <source>
        <dbReference type="Pfam" id="PF01869"/>
    </source>
</evidence>
<dbReference type="EMBL" id="QKUF01000002">
    <property type="protein sequence ID" value="PZW34386.1"/>
    <property type="molecule type" value="Genomic_DNA"/>
</dbReference>
<evidence type="ECO:0000313" key="2">
    <source>
        <dbReference type="EMBL" id="PZW34386.1"/>
    </source>
</evidence>
<dbReference type="Proteomes" id="UP000248806">
    <property type="component" value="Unassembled WGS sequence"/>
</dbReference>
<dbReference type="Pfam" id="PF01869">
    <property type="entry name" value="BcrAD_BadFG"/>
    <property type="match status" value="1"/>
</dbReference>
<dbReference type="RefSeq" id="WP_111319886.1">
    <property type="nucleotide sequence ID" value="NZ_BIFX01000001.1"/>
</dbReference>
<protein>
    <submittedName>
        <fullName evidence="2">N-acetylglucosamine kinase-like BadF-type ATPase</fullName>
    </submittedName>
</protein>
<gene>
    <name evidence="2" type="ORF">EI42_01223</name>
</gene>
<keyword evidence="3" id="KW-1185">Reference proteome</keyword>
<dbReference type="OrthoDB" id="9772633at2"/>
<name>A0A326UAV2_THEHA</name>
<dbReference type="CDD" id="cd24007">
    <property type="entry name" value="ASKHA_NBD_eukNAGK-like"/>
    <property type="match status" value="1"/>
</dbReference>
<dbReference type="AlphaFoldDB" id="A0A326UAV2"/>
<proteinExistence type="predicted"/>
<keyword evidence="2" id="KW-0808">Transferase</keyword>
<dbReference type="InterPro" id="IPR052519">
    <property type="entry name" value="Euk-type_GlcNAc_Kinase"/>
</dbReference>
<dbReference type="Gene3D" id="3.30.420.40">
    <property type="match status" value="2"/>
</dbReference>
<sequence>MENYFLGLDCGGSKTYAVIVDATGQEVGRGQGGSANFTQVGLEAAIQQMQSAIEDAARNAGCSLPLQKGWLGIAGIARQEDIDAILPSLSKYAAILHITNDAELGLCALEQRVGVTIIAGTGSIALGRNAQGQKARAGGWGYLLGNEGSGYTIGQNALVAALQYADGRGAETVLLDRIMQEWQLRRVEEVIGQVYAPTGRAIVARLSRLVFEAARSGDVIAQEIVERNAYELARTCTALANRLHFPREGFPLALVGGLLVHEADYRERVLSHIRETYSIGQLEIVAHPALSAARAAHTLPLEERLADAGN</sequence>